<sequence length="38" mass="4459">MAETTRILIHKAIPTRMAWQTGFFILSNGNKNVERKWV</sequence>
<accession>A0AAN0T9A6</accession>
<name>A0AAN0T9A6_HEYCO</name>
<reference evidence="2" key="1">
    <citation type="submission" date="2015-01" db="EMBL/GenBank/DDBJ databases">
        <title>Comparative genome analysis of Bacillus coagulans HM-08, Clostridium butyricum HM-68, Bacillus subtilis HM-66 and Bacillus paralicheniformis BL-09.</title>
        <authorList>
            <person name="Zhang H."/>
        </authorList>
    </citation>
    <scope>NUCLEOTIDE SEQUENCE [LARGE SCALE GENOMIC DNA]</scope>
    <source>
        <strain evidence="2">HM-08</strain>
    </source>
</reference>
<protein>
    <submittedName>
        <fullName evidence="1">Uncharacterized protein</fullName>
    </submittedName>
</protein>
<dbReference type="EMBL" id="CP010525">
    <property type="protein sequence ID" value="AJO24289.1"/>
    <property type="molecule type" value="Genomic_DNA"/>
</dbReference>
<gene>
    <name evidence="1" type="ORF">SB48_HM08orf05582</name>
</gene>
<dbReference type="AlphaFoldDB" id="A0AAN0T9A6"/>
<evidence type="ECO:0000313" key="2">
    <source>
        <dbReference type="Proteomes" id="UP000032024"/>
    </source>
</evidence>
<organism evidence="1 2">
    <name type="scientific">Heyndrickxia coagulans</name>
    <name type="common">Weizmannia coagulans</name>
    <dbReference type="NCBI Taxonomy" id="1398"/>
    <lineage>
        <taxon>Bacteria</taxon>
        <taxon>Bacillati</taxon>
        <taxon>Bacillota</taxon>
        <taxon>Bacilli</taxon>
        <taxon>Bacillales</taxon>
        <taxon>Bacillaceae</taxon>
        <taxon>Heyndrickxia</taxon>
    </lineage>
</organism>
<proteinExistence type="predicted"/>
<dbReference type="Proteomes" id="UP000032024">
    <property type="component" value="Chromosome"/>
</dbReference>
<keyword evidence="2" id="KW-1185">Reference proteome</keyword>
<evidence type="ECO:0000313" key="1">
    <source>
        <dbReference type="EMBL" id="AJO24289.1"/>
    </source>
</evidence>